<reference evidence="6" key="1">
    <citation type="journal article" date="2004" name="Nature">
        <title>Genome duplication in the teleost fish Tetraodon nigroviridis reveals the early vertebrate proto-karyotype.</title>
        <authorList>
            <person name="Jaillon O."/>
            <person name="Aury J.-M."/>
            <person name="Brunet F."/>
            <person name="Petit J.-L."/>
            <person name="Stange-Thomann N."/>
            <person name="Mauceli E."/>
            <person name="Bouneau L."/>
            <person name="Fischer C."/>
            <person name="Ozouf-Costaz C."/>
            <person name="Bernot A."/>
            <person name="Nicaud S."/>
            <person name="Jaffe D."/>
            <person name="Fisher S."/>
            <person name="Lutfalla G."/>
            <person name="Dossat C."/>
            <person name="Segurens B."/>
            <person name="Dasilva C."/>
            <person name="Salanoubat M."/>
            <person name="Levy M."/>
            <person name="Boudet N."/>
            <person name="Castellano S."/>
            <person name="Anthouard V."/>
            <person name="Jubin C."/>
            <person name="Castelli V."/>
            <person name="Katinka M."/>
            <person name="Vacherie B."/>
            <person name="Biemont C."/>
            <person name="Skalli Z."/>
            <person name="Cattolico L."/>
            <person name="Poulain J."/>
            <person name="De Berardinis V."/>
            <person name="Cruaud C."/>
            <person name="Duprat S."/>
            <person name="Brottier P."/>
            <person name="Coutanceau J.-P."/>
            <person name="Gouzy J."/>
            <person name="Parra G."/>
            <person name="Lardier G."/>
            <person name="Chapple C."/>
            <person name="McKernan K.J."/>
            <person name="McEwan P."/>
            <person name="Bosak S."/>
            <person name="Kellis M."/>
            <person name="Volff J.-N."/>
            <person name="Guigo R."/>
            <person name="Zody M.C."/>
            <person name="Mesirov J."/>
            <person name="Lindblad-Toh K."/>
            <person name="Birren B."/>
            <person name="Nusbaum C."/>
            <person name="Kahn D."/>
            <person name="Robinson-Rechavi M."/>
            <person name="Laudet V."/>
            <person name="Schachter V."/>
            <person name="Quetier F."/>
            <person name="Saurin W."/>
            <person name="Scarpelli C."/>
            <person name="Wincker P."/>
            <person name="Lander E.S."/>
            <person name="Weissenbach J."/>
            <person name="Roest Crollius H."/>
        </authorList>
    </citation>
    <scope>NUCLEOTIDE SEQUENCE [LARGE SCALE GENOMIC DNA]</scope>
</reference>
<keyword evidence="2" id="KW-0597">Phosphoprotein</keyword>
<dbReference type="AlphaFoldDB" id="Q4T8A9"/>
<dbReference type="PANTHER" id="PTHR14514:SF2">
    <property type="entry name" value="A-KINASE ANCHOR PROTEIN 6"/>
    <property type="match status" value="1"/>
</dbReference>
<feature type="region of interest" description="Disordered" evidence="5">
    <location>
        <begin position="318"/>
        <end position="374"/>
    </location>
</feature>
<evidence type="ECO:0000313" key="6">
    <source>
        <dbReference type="EMBL" id="CAF90873.1"/>
    </source>
</evidence>
<evidence type="ECO:0000256" key="2">
    <source>
        <dbReference type="ARBA" id="ARBA00022553"/>
    </source>
</evidence>
<feature type="non-terminal residue" evidence="6">
    <location>
        <position position="738"/>
    </location>
</feature>
<comment type="caution">
    <text evidence="6">The sequence shown here is derived from an EMBL/GenBank/DDBJ whole genome shotgun (WGS) entry which is preliminary data.</text>
</comment>
<feature type="region of interest" description="Disordered" evidence="5">
    <location>
        <begin position="708"/>
        <end position="738"/>
    </location>
</feature>
<organism evidence="6">
    <name type="scientific">Tetraodon nigroviridis</name>
    <name type="common">Spotted green pufferfish</name>
    <name type="synonym">Chelonodon nigroviridis</name>
    <dbReference type="NCBI Taxonomy" id="99883"/>
    <lineage>
        <taxon>Eukaryota</taxon>
        <taxon>Metazoa</taxon>
        <taxon>Chordata</taxon>
        <taxon>Craniata</taxon>
        <taxon>Vertebrata</taxon>
        <taxon>Euteleostomi</taxon>
        <taxon>Actinopterygii</taxon>
        <taxon>Neopterygii</taxon>
        <taxon>Teleostei</taxon>
        <taxon>Neoteleostei</taxon>
        <taxon>Acanthomorphata</taxon>
        <taxon>Eupercaria</taxon>
        <taxon>Tetraodontiformes</taxon>
        <taxon>Tetradontoidea</taxon>
        <taxon>Tetraodontidae</taxon>
        <taxon>Tetraodon</taxon>
    </lineage>
</organism>
<feature type="compositionally biased region" description="Gly residues" evidence="5">
    <location>
        <begin position="211"/>
        <end position="220"/>
    </location>
</feature>
<evidence type="ECO:0000256" key="1">
    <source>
        <dbReference type="ARBA" id="ARBA00004308"/>
    </source>
</evidence>
<feature type="compositionally biased region" description="Low complexity" evidence="5">
    <location>
        <begin position="714"/>
        <end position="729"/>
    </location>
</feature>
<comment type="subcellular location">
    <subcellularLocation>
        <location evidence="1">Endomembrane system</location>
    </subcellularLocation>
</comment>
<evidence type="ECO:0000256" key="3">
    <source>
        <dbReference type="ARBA" id="ARBA00022737"/>
    </source>
</evidence>
<feature type="compositionally biased region" description="Basic residues" evidence="5">
    <location>
        <begin position="264"/>
        <end position="275"/>
    </location>
</feature>
<name>Q4T8A9_TETNG</name>
<feature type="compositionally biased region" description="Low complexity" evidence="5">
    <location>
        <begin position="475"/>
        <end position="493"/>
    </location>
</feature>
<evidence type="ECO:0000256" key="4">
    <source>
        <dbReference type="ARBA" id="ARBA00023136"/>
    </source>
</evidence>
<dbReference type="KEGG" id="tng:GSTEN00005325G001"/>
<feature type="compositionally biased region" description="Basic and acidic residues" evidence="5">
    <location>
        <begin position="495"/>
        <end position="508"/>
    </location>
</feature>
<feature type="region of interest" description="Disordered" evidence="5">
    <location>
        <begin position="411"/>
        <end position="433"/>
    </location>
</feature>
<accession>Q4T8A9</accession>
<reference evidence="6" key="2">
    <citation type="submission" date="2004-02" db="EMBL/GenBank/DDBJ databases">
        <authorList>
            <consortium name="Genoscope"/>
            <consortium name="Whitehead Institute Centre for Genome Research"/>
        </authorList>
    </citation>
    <scope>NUCLEOTIDE SEQUENCE</scope>
</reference>
<keyword evidence="3" id="KW-0677">Repeat</keyword>
<evidence type="ECO:0000256" key="5">
    <source>
        <dbReference type="SAM" id="MobiDB-lite"/>
    </source>
</evidence>
<dbReference type="OrthoDB" id="10041151at2759"/>
<feature type="compositionally biased region" description="Low complexity" evidence="5">
    <location>
        <begin position="221"/>
        <end position="232"/>
    </location>
</feature>
<protein>
    <submittedName>
        <fullName evidence="6">(spotted green pufferfish) hypothetical protein</fullName>
    </submittedName>
</protein>
<proteinExistence type="predicted"/>
<keyword evidence="4" id="KW-0472">Membrane</keyword>
<feature type="region of interest" description="Disordered" evidence="5">
    <location>
        <begin position="475"/>
        <end position="552"/>
    </location>
</feature>
<gene>
    <name evidence="6" type="ORF">GSTENG00005325001</name>
</gene>
<feature type="region of interest" description="Disordered" evidence="5">
    <location>
        <begin position="660"/>
        <end position="691"/>
    </location>
</feature>
<feature type="compositionally biased region" description="Basic and acidic residues" evidence="5">
    <location>
        <begin position="116"/>
        <end position="126"/>
    </location>
</feature>
<feature type="non-terminal residue" evidence="6">
    <location>
        <position position="1"/>
    </location>
</feature>
<feature type="region of interest" description="Disordered" evidence="5">
    <location>
        <begin position="91"/>
        <end position="139"/>
    </location>
</feature>
<feature type="region of interest" description="Disordered" evidence="5">
    <location>
        <begin position="211"/>
        <end position="292"/>
    </location>
</feature>
<sequence>SNALLEQLEARVKELKVWLRDTELLIFNSCLREHKEAAQQLHSFKQGTSAYQEANSRVLISPPQMHIHTNKRRSQAANEVIELGERGRRCSPGLRRRSAGSHRFPAEGPSCPNGDWNHRSETGRAREGKRRRAPAEEKRLRSGRRWAVFGAGLVNGFDLCGAAYYSRASWKVTKATLEVKCLSSEVRARRRGVSSVLKLCQKLLQVSCRGGGGPRGGAAQGGPAAAVHQPGAEVGGHRDAGAPVGEQTEEGAGGGAELPAARSHLPRRNGRRTRRADKDGGAEGGPSSQELSRRTLELLRRLEDIQTPLTRSLSDLALQRSHLPRSPRRLPASLEPAVQESEDSSHLRHHPRVSSATTHGSSGKRCHGNGGGGVDEADAASVSLLVNVSCTEEEQDDSDLLTSSTLTLTEEELGFQEDEEEGLSSASLEEEEEDGPYLLGLDYLKTELQSFIRAPRASSSKPDRRLLDELQCGASLSSTSSTQSSEQQSHTNSNLEEHHQEDHQENQRNRTRSFISRLVDDVENGNVEQSSSRSEEEEDDRLLREESSVFTRRGAAPREEAYVFLRPAGFPPDVPSCTSNAGAPRQELHPFAHKRSSSLVGQLKGELPCHSSSCSSPLQDHKPDDAVQRSASLAAGRTAITIQETFKFSSVVMEEAKREVREVGTAPPPRGRRRCPPACFSHAPSPSPLQDDNVHDFVMEIIDMTSTALRSKGQAEGASQDAGGAQDQAPPLTHIRDK</sequence>
<dbReference type="PANTHER" id="PTHR14514">
    <property type="entry name" value="PKA ANCHORING PROTEIN"/>
    <property type="match status" value="1"/>
</dbReference>
<dbReference type="EMBL" id="CAAE01007854">
    <property type="protein sequence ID" value="CAF90873.1"/>
    <property type="molecule type" value="Genomic_DNA"/>
</dbReference>